<gene>
    <name evidence="5" type="ORF">I6E12_00905</name>
</gene>
<dbReference type="EMBL" id="JADYTN010000001">
    <property type="protein sequence ID" value="MCF2562676.1"/>
    <property type="molecule type" value="Genomic_DNA"/>
</dbReference>
<protein>
    <submittedName>
        <fullName evidence="5">BamA/TamA family outer membrane protein</fullName>
    </submittedName>
</protein>
<feature type="chain" id="PRO_5045365740" evidence="3">
    <location>
        <begin position="31"/>
        <end position="401"/>
    </location>
</feature>
<dbReference type="Gene3D" id="2.40.160.50">
    <property type="entry name" value="membrane protein fhac: a member of the omp85/tpsb transporter family"/>
    <property type="match status" value="1"/>
</dbReference>
<feature type="signal peptide" evidence="3">
    <location>
        <begin position="1"/>
        <end position="30"/>
    </location>
</feature>
<evidence type="ECO:0000259" key="4">
    <source>
        <dbReference type="Pfam" id="PF01103"/>
    </source>
</evidence>
<comment type="caution">
    <text evidence="5">The sequence shown here is derived from an EMBL/GenBank/DDBJ whole genome shotgun (WGS) entry which is preliminary data.</text>
</comment>
<keyword evidence="6" id="KW-1185">Reference proteome</keyword>
<dbReference type="RefSeq" id="WP_094390597.1">
    <property type="nucleotide sequence ID" value="NZ_JADYTN010000001.1"/>
</dbReference>
<organism evidence="5 6">
    <name type="scientific">Xylanibacter brevis</name>
    <dbReference type="NCBI Taxonomy" id="83231"/>
    <lineage>
        <taxon>Bacteria</taxon>
        <taxon>Pseudomonadati</taxon>
        <taxon>Bacteroidota</taxon>
        <taxon>Bacteroidia</taxon>
        <taxon>Bacteroidales</taxon>
        <taxon>Prevotellaceae</taxon>
        <taxon>Xylanibacter</taxon>
    </lineage>
</organism>
<evidence type="ECO:0000313" key="6">
    <source>
        <dbReference type="Proteomes" id="UP001200470"/>
    </source>
</evidence>
<comment type="subcellular location">
    <subcellularLocation>
        <location evidence="1">Membrane</location>
    </subcellularLocation>
</comment>
<reference evidence="5 6" key="1">
    <citation type="submission" date="2020-12" db="EMBL/GenBank/DDBJ databases">
        <title>Whole genome sequences of gut porcine anaerobes.</title>
        <authorList>
            <person name="Kubasova T."/>
            <person name="Jahodarova E."/>
            <person name="Rychlik I."/>
        </authorList>
    </citation>
    <scope>NUCLEOTIDE SEQUENCE [LARGE SCALE GENOMIC DNA]</scope>
    <source>
        <strain evidence="5 6">An925</strain>
    </source>
</reference>
<keyword evidence="3" id="KW-0732">Signal</keyword>
<evidence type="ECO:0000256" key="3">
    <source>
        <dbReference type="SAM" id="SignalP"/>
    </source>
</evidence>
<evidence type="ECO:0000313" key="5">
    <source>
        <dbReference type="EMBL" id="MCF2562676.1"/>
    </source>
</evidence>
<name>A0ABS9CC27_9BACT</name>
<accession>A0ABS9CC27</accession>
<dbReference type="InterPro" id="IPR000184">
    <property type="entry name" value="Bac_surfAg_D15"/>
</dbReference>
<evidence type="ECO:0000256" key="1">
    <source>
        <dbReference type="ARBA" id="ARBA00004370"/>
    </source>
</evidence>
<keyword evidence="2" id="KW-0472">Membrane</keyword>
<proteinExistence type="predicted"/>
<feature type="domain" description="Bacterial surface antigen (D15)" evidence="4">
    <location>
        <begin position="136"/>
        <end position="386"/>
    </location>
</feature>
<dbReference type="Pfam" id="PF01103">
    <property type="entry name" value="Omp85"/>
    <property type="match status" value="1"/>
</dbReference>
<sequence length="401" mass="45888">MKRTKRHSFQQLFVFLLTLCMAMTTMQTTAQNTDTDAATVLQNDSNTIRKKGLVDKLMQYLAESDKPDPNKKIDFGILGGPHYNNETGLGLGIVASATYSADRSDSLLERSNASLYGDITTKAFMMVGLSGNHFFPKRHFRLDYTLYAYTFPSYLWGLSYPQSDNDDNKSKYSHDKLEVMTRLLARLNRYSYVGPIVRYQLVHAYKLKDRAPQLLEGQPMTVNDIGVGLSYTLDSRDFILNASKGWFLQLDLMTSPTMLGNKHTYYSAELQLATYRKAWRGAIIAAEIHTRQTTGEVPWSSLSEVGSGRRMRGYYEGRYRDKNVIDAQIELRQHVWHRNGIVVWLGAAEVFPRYSEMRLNRILPNAGIGYRWQFKKGVNVRLDYGFSRNGTGFIFNINEAF</sequence>
<dbReference type="Proteomes" id="UP001200470">
    <property type="component" value="Unassembled WGS sequence"/>
</dbReference>
<evidence type="ECO:0000256" key="2">
    <source>
        <dbReference type="ARBA" id="ARBA00023136"/>
    </source>
</evidence>